<reference evidence="3" key="2">
    <citation type="submission" date="2016-01" db="EMBL/GenBank/DDBJ databases">
        <title>Draft Genome Sequence of Paenibacillus amylolyticus Heshi-A3 that Was Isolated from Fermented Rice Bran with Aging Salted Mackerel, Which Was Named Heshiko as Traditional Fermented Seafood in Japan.</title>
        <authorList>
            <person name="Akuzawa S."/>
            <person name="Nakagawa J."/>
            <person name="Kanekatsu T."/>
            <person name="Kubota E."/>
            <person name="Ohtake R."/>
            <person name="Suzuki T."/>
            <person name="Kanesaki Y."/>
        </authorList>
    </citation>
    <scope>NUCLEOTIDE SEQUENCE [LARGE SCALE GENOMIC DNA]</scope>
    <source>
        <strain evidence="3">Heshi-A3</strain>
    </source>
</reference>
<dbReference type="RefSeq" id="WP_062834816.1">
    <property type="nucleotide sequence ID" value="NZ_BCNV01000001.1"/>
</dbReference>
<proteinExistence type="predicted"/>
<gene>
    <name evidence="2" type="ORF">BK131_11060</name>
    <name evidence="1" type="ORF">PAHA3_2316</name>
</gene>
<accession>A0A100VLV2</accession>
<reference evidence="1 3" key="1">
    <citation type="journal article" date="2016" name="Genome Announc.">
        <title>Draft Genome Sequence of Paenibacillus amylolyticus Heshi-A3, Isolated from Fermented Rice Bran in a Japanese Fermented Seafood Dish.</title>
        <authorList>
            <person name="Akuzawa S."/>
            <person name="Nagaoka J."/>
            <person name="Kanekatsu M."/>
            <person name="Kubota E."/>
            <person name="Ohtake R."/>
            <person name="Suzuki T."/>
            <person name="Kanesaki Y."/>
        </authorList>
    </citation>
    <scope>NUCLEOTIDE SEQUENCE [LARGE SCALE GENOMIC DNA]</scope>
    <source>
        <strain evidence="1 3">Heshi-A3</strain>
    </source>
</reference>
<dbReference type="AlphaFoldDB" id="A0A100VLV2"/>
<evidence type="ECO:0000313" key="3">
    <source>
        <dbReference type="Proteomes" id="UP000069697"/>
    </source>
</evidence>
<comment type="caution">
    <text evidence="1">The sequence shown here is derived from an EMBL/GenBank/DDBJ whole genome shotgun (WGS) entry which is preliminary data.</text>
</comment>
<organism evidence="1 3">
    <name type="scientific">Paenibacillus amylolyticus</name>
    <dbReference type="NCBI Taxonomy" id="1451"/>
    <lineage>
        <taxon>Bacteria</taxon>
        <taxon>Bacillati</taxon>
        <taxon>Bacillota</taxon>
        <taxon>Bacilli</taxon>
        <taxon>Bacillales</taxon>
        <taxon>Paenibacillaceae</taxon>
        <taxon>Paenibacillus</taxon>
    </lineage>
</organism>
<evidence type="ECO:0000313" key="1">
    <source>
        <dbReference type="EMBL" id="GAS82242.1"/>
    </source>
</evidence>
<evidence type="ECO:0000313" key="2">
    <source>
        <dbReference type="EMBL" id="OMF15408.1"/>
    </source>
</evidence>
<dbReference type="EMBL" id="BCNV01000001">
    <property type="protein sequence ID" value="GAS82242.1"/>
    <property type="molecule type" value="Genomic_DNA"/>
</dbReference>
<dbReference type="EMBL" id="MRTJ01000002">
    <property type="protein sequence ID" value="OMF15408.1"/>
    <property type="molecule type" value="Genomic_DNA"/>
</dbReference>
<protein>
    <submittedName>
        <fullName evidence="1">Uncharacterized protein</fullName>
    </submittedName>
</protein>
<reference evidence="2 4" key="3">
    <citation type="submission" date="2016-11" db="EMBL/GenBank/DDBJ databases">
        <title>Paenibacillus species isolates.</title>
        <authorList>
            <person name="Beno S.M."/>
        </authorList>
    </citation>
    <scope>NUCLEOTIDE SEQUENCE [LARGE SCALE GENOMIC DNA]</scope>
    <source>
        <strain evidence="2 4">FSL H8-0246</strain>
    </source>
</reference>
<name>A0A100VLV2_PAEAM</name>
<dbReference type="Proteomes" id="UP000187134">
    <property type="component" value="Unassembled WGS sequence"/>
</dbReference>
<sequence length="90" mass="10433">MIVNIEIISAEMRREGEKGYVGNTVYRTEGEKSVYEITFMSKNGKDWDYSLHFTEQSGDEDELLRMDELLENDDDLYNQLLDAALEAYPA</sequence>
<evidence type="ECO:0000313" key="4">
    <source>
        <dbReference type="Proteomes" id="UP000187134"/>
    </source>
</evidence>
<dbReference type="Proteomes" id="UP000069697">
    <property type="component" value="Unassembled WGS sequence"/>
</dbReference>